<proteinExistence type="inferred from homology"/>
<dbReference type="GO" id="GO:0000287">
    <property type="term" value="F:magnesium ion binding"/>
    <property type="evidence" value="ECO:0007669"/>
    <property type="project" value="UniProtKB-UniRule"/>
</dbReference>
<feature type="binding site" evidence="6">
    <location>
        <position position="97"/>
    </location>
    <ligand>
        <name>Mg(2+)</name>
        <dbReference type="ChEBI" id="CHEBI:18420"/>
    </ligand>
</feature>
<dbReference type="InterPro" id="IPR051749">
    <property type="entry name" value="PINc/VapC_TA_RNase"/>
</dbReference>
<dbReference type="InterPro" id="IPR002716">
    <property type="entry name" value="PIN_dom"/>
</dbReference>
<keyword evidence="3 6" id="KW-0479">Metal-binding</keyword>
<reference evidence="8 9" key="1">
    <citation type="submission" date="2019-07" db="EMBL/GenBank/DDBJ databases">
        <title>Caenimonas sedimenti sp. nov., isolated from activated sludge.</title>
        <authorList>
            <person name="Xu J."/>
        </authorList>
    </citation>
    <scope>NUCLEOTIDE SEQUENCE [LARGE SCALE GENOMIC DNA]</scope>
    <source>
        <strain evidence="8 9">HX-9-20</strain>
    </source>
</reference>
<sequence length="136" mass="15384">MILLPDSSVWIDASRGATTSATRFMADRDEQEEIATTGIIFQEVLQGIRHEAQYEVMRERMWCTLILEPRELSTYEIAAQLHRRARQKGLTIRSANDCLIAAIALEHGALLVHNDRDFLALAEIEPALLVYPGRAH</sequence>
<dbReference type="RefSeq" id="WP_145897104.1">
    <property type="nucleotide sequence ID" value="NZ_VOBQ01000029.1"/>
</dbReference>
<evidence type="ECO:0000313" key="9">
    <source>
        <dbReference type="Proteomes" id="UP000318199"/>
    </source>
</evidence>
<comment type="similarity">
    <text evidence="6">Belongs to the PINc/VapC protein family.</text>
</comment>
<dbReference type="AlphaFoldDB" id="A0A562ZEQ3"/>
<gene>
    <name evidence="6" type="primary">vapC</name>
    <name evidence="8" type="ORF">FN976_27600</name>
</gene>
<dbReference type="CDD" id="cd09882">
    <property type="entry name" value="PIN_MtVapC3-like_start"/>
    <property type="match status" value="1"/>
</dbReference>
<dbReference type="HAMAP" id="MF_00265">
    <property type="entry name" value="VapC_Nob1"/>
    <property type="match status" value="1"/>
</dbReference>
<keyword evidence="2 6" id="KW-0540">Nuclease</keyword>
<dbReference type="EC" id="3.1.-.-" evidence="6"/>
<keyword evidence="5 6" id="KW-0460">Magnesium</keyword>
<evidence type="ECO:0000256" key="3">
    <source>
        <dbReference type="ARBA" id="ARBA00022723"/>
    </source>
</evidence>
<dbReference type="Proteomes" id="UP000318199">
    <property type="component" value="Unassembled WGS sequence"/>
</dbReference>
<dbReference type="GO" id="GO:0004540">
    <property type="term" value="F:RNA nuclease activity"/>
    <property type="evidence" value="ECO:0007669"/>
    <property type="project" value="InterPro"/>
</dbReference>
<dbReference type="EMBL" id="VOBQ01000029">
    <property type="protein sequence ID" value="TWO65014.1"/>
    <property type="molecule type" value="Genomic_DNA"/>
</dbReference>
<dbReference type="PANTHER" id="PTHR42740">
    <property type="entry name" value="RIBONUCLEASE VAPC3"/>
    <property type="match status" value="1"/>
</dbReference>
<name>A0A562ZEQ3_9BURK</name>
<evidence type="ECO:0000259" key="7">
    <source>
        <dbReference type="SMART" id="SM00670"/>
    </source>
</evidence>
<evidence type="ECO:0000256" key="2">
    <source>
        <dbReference type="ARBA" id="ARBA00022722"/>
    </source>
</evidence>
<evidence type="ECO:0000256" key="1">
    <source>
        <dbReference type="ARBA" id="ARBA00022649"/>
    </source>
</evidence>
<evidence type="ECO:0000313" key="8">
    <source>
        <dbReference type="EMBL" id="TWO65014.1"/>
    </source>
</evidence>
<evidence type="ECO:0000256" key="6">
    <source>
        <dbReference type="HAMAP-Rule" id="MF_00265"/>
    </source>
</evidence>
<dbReference type="Gene3D" id="3.40.50.1010">
    <property type="entry name" value="5'-nuclease"/>
    <property type="match status" value="1"/>
</dbReference>
<evidence type="ECO:0000256" key="5">
    <source>
        <dbReference type="ARBA" id="ARBA00022842"/>
    </source>
</evidence>
<organism evidence="8 9">
    <name type="scientific">Caenimonas sedimenti</name>
    <dbReference type="NCBI Taxonomy" id="2596921"/>
    <lineage>
        <taxon>Bacteria</taxon>
        <taxon>Pseudomonadati</taxon>
        <taxon>Pseudomonadota</taxon>
        <taxon>Betaproteobacteria</taxon>
        <taxon>Burkholderiales</taxon>
        <taxon>Comamonadaceae</taxon>
        <taxon>Caenimonas</taxon>
    </lineage>
</organism>
<comment type="cofactor">
    <cofactor evidence="6">
        <name>Mg(2+)</name>
        <dbReference type="ChEBI" id="CHEBI:18420"/>
    </cofactor>
</comment>
<keyword evidence="6" id="KW-0800">Toxin</keyword>
<dbReference type="InterPro" id="IPR022907">
    <property type="entry name" value="VapC_family"/>
</dbReference>
<keyword evidence="9" id="KW-1185">Reference proteome</keyword>
<dbReference type="PANTHER" id="PTHR42740:SF1">
    <property type="entry name" value="RIBONUCLEASE VAPC3"/>
    <property type="match status" value="1"/>
</dbReference>
<dbReference type="OrthoDB" id="9811788at2"/>
<keyword evidence="4 6" id="KW-0378">Hydrolase</keyword>
<dbReference type="GO" id="GO:0090729">
    <property type="term" value="F:toxin activity"/>
    <property type="evidence" value="ECO:0007669"/>
    <property type="project" value="UniProtKB-KW"/>
</dbReference>
<evidence type="ECO:0000256" key="4">
    <source>
        <dbReference type="ARBA" id="ARBA00022801"/>
    </source>
</evidence>
<comment type="function">
    <text evidence="6">Toxic component of a toxin-antitoxin (TA) system. An RNase.</text>
</comment>
<accession>A0A562ZEQ3</accession>
<feature type="domain" description="PIN" evidence="7">
    <location>
        <begin position="1"/>
        <end position="120"/>
    </location>
</feature>
<dbReference type="SMART" id="SM00670">
    <property type="entry name" value="PINc"/>
    <property type="match status" value="1"/>
</dbReference>
<dbReference type="GO" id="GO:0016787">
    <property type="term" value="F:hydrolase activity"/>
    <property type="evidence" value="ECO:0007669"/>
    <property type="project" value="UniProtKB-KW"/>
</dbReference>
<protein>
    <recommendedName>
        <fullName evidence="6">Ribonuclease VapC</fullName>
        <shortName evidence="6">RNase VapC</shortName>
        <ecNumber evidence="6">3.1.-.-</ecNumber>
    </recommendedName>
    <alternativeName>
        <fullName evidence="6">Toxin VapC</fullName>
    </alternativeName>
</protein>
<comment type="caution">
    <text evidence="8">The sequence shown here is derived from an EMBL/GenBank/DDBJ whole genome shotgun (WGS) entry which is preliminary data.</text>
</comment>
<dbReference type="Pfam" id="PF01850">
    <property type="entry name" value="PIN"/>
    <property type="match status" value="1"/>
</dbReference>
<keyword evidence="1 6" id="KW-1277">Toxin-antitoxin system</keyword>
<dbReference type="InterPro" id="IPR029060">
    <property type="entry name" value="PIN-like_dom_sf"/>
</dbReference>
<dbReference type="SUPFAM" id="SSF88723">
    <property type="entry name" value="PIN domain-like"/>
    <property type="match status" value="1"/>
</dbReference>
<feature type="binding site" evidence="6">
    <location>
        <position position="6"/>
    </location>
    <ligand>
        <name>Mg(2+)</name>
        <dbReference type="ChEBI" id="CHEBI:18420"/>
    </ligand>
</feature>